<organism evidence="15">
    <name type="scientific">prasinophyte sp. MBIC10622</name>
    <dbReference type="NCBI Taxonomy" id="156113"/>
    <lineage>
        <taxon>Eukaryota</taxon>
        <taxon>Viridiplantae</taxon>
        <taxon>Chlorophyta</taxon>
    </lineage>
</organism>
<dbReference type="InterPro" id="IPR000438">
    <property type="entry name" value="Acetyl_CoA_COase_Trfase_b_su"/>
</dbReference>
<keyword evidence="12 13" id="KW-0275">Fatty acid biosynthesis</keyword>
<evidence type="ECO:0000256" key="1">
    <source>
        <dbReference type="ARBA" id="ARBA00004496"/>
    </source>
</evidence>
<keyword evidence="4 13" id="KW-0808">Transferase</keyword>
<dbReference type="InterPro" id="IPR041010">
    <property type="entry name" value="Znf-ACC"/>
</dbReference>
<dbReference type="GO" id="GO:0016743">
    <property type="term" value="F:carboxyl- or carbamoyltransferase activity"/>
    <property type="evidence" value="ECO:0007669"/>
    <property type="project" value="UniProtKB-UniRule"/>
</dbReference>
<feature type="binding site" evidence="13">
    <location>
        <position position="57"/>
    </location>
    <ligand>
        <name>Zn(2+)</name>
        <dbReference type="ChEBI" id="CHEBI:29105"/>
    </ligand>
</feature>
<comment type="similarity">
    <text evidence="13">Belongs to the AccD/PCCB family.</text>
</comment>
<comment type="cofactor">
    <cofactor evidence="13">
        <name>Zn(2+)</name>
        <dbReference type="ChEBI" id="CHEBI:29105"/>
    </cofactor>
    <text evidence="13">Binds 1 zinc ion per subunit.</text>
</comment>
<dbReference type="HAMAP" id="MF_01395">
    <property type="entry name" value="AcetylCoA_CT_beta"/>
    <property type="match status" value="1"/>
</dbReference>
<evidence type="ECO:0000259" key="14">
    <source>
        <dbReference type="PROSITE" id="PS50980"/>
    </source>
</evidence>
<comment type="subunit">
    <text evidence="2">Acetyl-CoA carboxylase is a heterohexamer composed of biotin carboxyl carrier protein, biotin carboxylase and 2 subunits each of ACCase subunit alpha and ACCase plastid-coded subunit beta (accD).</text>
</comment>
<keyword evidence="7 13" id="KW-0863">Zinc-finger</keyword>
<dbReference type="AlphaFoldDB" id="A0A088CJM3"/>
<dbReference type="UniPathway" id="UPA00655">
    <property type="reaction ID" value="UER00711"/>
</dbReference>
<keyword evidence="10 13" id="KW-0067">ATP-binding</keyword>
<dbReference type="InterPro" id="IPR029045">
    <property type="entry name" value="ClpP/crotonase-like_dom_sf"/>
</dbReference>
<comment type="function">
    <text evidence="13">Component of the acetyl coenzyme A carboxylase (ACC) complex. Biotin carboxylase (BC) catalyzes the carboxylation of biotin on its carrier protein (BCCP) and then the CO(2) group is transferred by the transcarboxylase to acetyl-CoA to form malonyl-CoA.</text>
</comment>
<evidence type="ECO:0000256" key="3">
    <source>
        <dbReference type="ARBA" id="ARBA00022516"/>
    </source>
</evidence>
<comment type="subunit">
    <text evidence="13">Acetyl-CoA carboxylase is a heterohexamer composed of biotin carboxyl carrier protein, biotin carboxylase and two subunits each of ACCase subunit alpha and ACCase plastid-coded subunit beta (accD).</text>
</comment>
<dbReference type="Pfam" id="PF01039">
    <property type="entry name" value="Carboxyl_trans"/>
    <property type="match status" value="1"/>
</dbReference>
<dbReference type="GO" id="GO:0003989">
    <property type="term" value="F:acetyl-CoA carboxylase activity"/>
    <property type="evidence" value="ECO:0007669"/>
    <property type="project" value="InterPro"/>
</dbReference>
<dbReference type="SUPFAM" id="SSF52096">
    <property type="entry name" value="ClpP/crotonase"/>
    <property type="match status" value="1"/>
</dbReference>
<reference evidence="15" key="1">
    <citation type="journal article" date="2014" name="BMC Genomics">
        <title>Six newly sequenced chloroplast genomes from prasinophyte green algae provide insights into the relationships among prasinophyte lineages and the diversity of streamlined genome architecture in picoplanktonic species.</title>
        <authorList>
            <person name="Lemieux C."/>
            <person name="Otis C."/>
            <person name="Turmel M."/>
        </authorList>
    </citation>
    <scope>NUCLEOTIDE SEQUENCE</scope>
</reference>
<keyword evidence="5 13" id="KW-0479">Metal-binding</keyword>
<keyword evidence="15" id="KW-0934">Plastid</keyword>
<keyword evidence="9 13" id="KW-0862">Zinc</keyword>
<evidence type="ECO:0000256" key="4">
    <source>
        <dbReference type="ARBA" id="ARBA00022679"/>
    </source>
</evidence>
<proteinExistence type="inferred from homology"/>
<dbReference type="Gene3D" id="3.90.226.10">
    <property type="entry name" value="2-enoyl-CoA Hydratase, Chain A, domain 1"/>
    <property type="match status" value="1"/>
</dbReference>
<comment type="pathway">
    <text evidence="13">Lipid metabolism; malonyl-CoA biosynthesis; malonyl-CoA from acetyl-CoA: step 1/1.</text>
</comment>
<feature type="binding site" evidence="13">
    <location>
        <position position="35"/>
    </location>
    <ligand>
        <name>Zn(2+)</name>
        <dbReference type="ChEBI" id="CHEBI:29105"/>
    </ligand>
</feature>
<dbReference type="NCBIfam" id="TIGR00515">
    <property type="entry name" value="accD"/>
    <property type="match status" value="1"/>
</dbReference>
<gene>
    <name evidence="13 15" type="primary">accD</name>
</gene>
<dbReference type="PANTHER" id="PTHR42995">
    <property type="entry name" value="ACETYL-COENZYME A CARBOXYLASE CARBOXYL TRANSFERASE SUBUNIT BETA, CHLOROPLASTIC"/>
    <property type="match status" value="1"/>
</dbReference>
<evidence type="ECO:0000313" key="15">
    <source>
        <dbReference type="EMBL" id="AID67821.1"/>
    </source>
</evidence>
<dbReference type="InterPro" id="IPR011762">
    <property type="entry name" value="COA_CT_N"/>
</dbReference>
<keyword evidence="11 13" id="KW-0443">Lipid metabolism</keyword>
<protein>
    <recommendedName>
        <fullName evidence="13">Acetyl-coenzyme A carboxylase carboxyl transferase subunit beta, chloroplastic</fullName>
        <shortName evidence="13">ACCase subunit beta</shortName>
        <shortName evidence="13">Acetyl-CoA carboxylase carboxyltransferase subunit beta</shortName>
        <ecNumber evidence="13">2.1.3.15</ecNumber>
    </recommendedName>
</protein>
<comment type="subcellular location">
    <subcellularLocation>
        <location evidence="1">Cytoplasm</location>
    </subcellularLocation>
    <subcellularLocation>
        <location evidence="13">Plastid</location>
        <location evidence="13">Chloroplast stroma</location>
    </subcellularLocation>
</comment>
<dbReference type="Pfam" id="PF17848">
    <property type="entry name" value="Zn_ribbon_ACC"/>
    <property type="match status" value="1"/>
</dbReference>
<dbReference type="PROSITE" id="PS50980">
    <property type="entry name" value="COA_CT_NTER"/>
    <property type="match status" value="1"/>
</dbReference>
<dbReference type="EC" id="2.1.3.15" evidence="13"/>
<feature type="domain" description="CoA carboxyltransferase N-terminal" evidence="14">
    <location>
        <begin position="31"/>
        <end position="296"/>
    </location>
</feature>
<evidence type="ECO:0000256" key="8">
    <source>
        <dbReference type="ARBA" id="ARBA00022832"/>
    </source>
</evidence>
<feature type="binding site" evidence="13">
    <location>
        <position position="54"/>
    </location>
    <ligand>
        <name>Zn(2+)</name>
        <dbReference type="ChEBI" id="CHEBI:29105"/>
    </ligand>
</feature>
<dbReference type="GO" id="GO:0006633">
    <property type="term" value="P:fatty acid biosynthetic process"/>
    <property type="evidence" value="ECO:0007669"/>
    <property type="project" value="UniProtKB-KW"/>
</dbReference>
<accession>A0A088CJM3</accession>
<dbReference type="InterPro" id="IPR034733">
    <property type="entry name" value="AcCoA_carboxyl_beta"/>
</dbReference>
<dbReference type="PANTHER" id="PTHR42995:SF5">
    <property type="entry name" value="ACETYL-COENZYME A CARBOXYLASE CARBOXYL TRANSFERASE SUBUNIT BETA, CHLOROPLASTIC"/>
    <property type="match status" value="1"/>
</dbReference>
<keyword evidence="15" id="KW-0150">Chloroplast</keyword>
<evidence type="ECO:0000256" key="7">
    <source>
        <dbReference type="ARBA" id="ARBA00022771"/>
    </source>
</evidence>
<keyword evidence="8 13" id="KW-0276">Fatty acid metabolism</keyword>
<dbReference type="GO" id="GO:0008270">
    <property type="term" value="F:zinc ion binding"/>
    <property type="evidence" value="ECO:0007669"/>
    <property type="project" value="UniProtKB-UniRule"/>
</dbReference>
<evidence type="ECO:0000256" key="5">
    <source>
        <dbReference type="ARBA" id="ARBA00022723"/>
    </source>
</evidence>
<feature type="binding site" evidence="13">
    <location>
        <position position="38"/>
    </location>
    <ligand>
        <name>Zn(2+)</name>
        <dbReference type="ChEBI" id="CHEBI:29105"/>
    </ligand>
</feature>
<dbReference type="PRINTS" id="PR01070">
    <property type="entry name" value="ACCCTRFRASEB"/>
</dbReference>
<evidence type="ECO:0000256" key="6">
    <source>
        <dbReference type="ARBA" id="ARBA00022741"/>
    </source>
</evidence>
<feature type="zinc finger region" description="C4-type" evidence="13">
    <location>
        <begin position="35"/>
        <end position="57"/>
    </location>
</feature>
<evidence type="ECO:0000256" key="13">
    <source>
        <dbReference type="HAMAP-Rule" id="MF_01395"/>
    </source>
</evidence>
<dbReference type="EMBL" id="KJ746602">
    <property type="protein sequence ID" value="AID67821.1"/>
    <property type="molecule type" value="Genomic_DNA"/>
</dbReference>
<keyword evidence="3 13" id="KW-0444">Lipid biosynthesis</keyword>
<evidence type="ECO:0000256" key="10">
    <source>
        <dbReference type="ARBA" id="ARBA00022840"/>
    </source>
</evidence>
<name>A0A088CJM3_9CHLO</name>
<evidence type="ECO:0000256" key="11">
    <source>
        <dbReference type="ARBA" id="ARBA00023098"/>
    </source>
</evidence>
<dbReference type="GO" id="GO:0005524">
    <property type="term" value="F:ATP binding"/>
    <property type="evidence" value="ECO:0007669"/>
    <property type="project" value="UniProtKB-KW"/>
</dbReference>
<evidence type="ECO:0000256" key="2">
    <source>
        <dbReference type="ARBA" id="ARBA00011842"/>
    </source>
</evidence>
<sequence length="296" mass="33069">MSLIEWFEDRRRLKKPIKYTNNPLKDRSKGLWTQCESCGEMLYVRHLLANYNVCTACGAHLRMKSTDRINFLVDTDTWEPLFENLTARDPINFTDQRAYSEKYAATVAATGLNDAVQTGLGKIYDTPVALGVMDFRFIGGSMGSVVGEKITRLIETAIKKDLPLIILCASGGARMQEGIFSLMQMAKISAALQHYKNATNKLYIPILTNPTTGGVTASFAMLGDIIIAEPKALIAFAGRRVIEQTIQEELPENFQTAEYLMERGFIDLIIPRLLLKPALGEIMAVYNQNEQSTTEN</sequence>
<dbReference type="GO" id="GO:0009570">
    <property type="term" value="C:chloroplast stroma"/>
    <property type="evidence" value="ECO:0007669"/>
    <property type="project" value="UniProtKB-SubCell"/>
</dbReference>
<keyword evidence="6 13" id="KW-0547">Nucleotide-binding</keyword>
<dbReference type="GO" id="GO:2001295">
    <property type="term" value="P:malonyl-CoA biosynthetic process"/>
    <property type="evidence" value="ECO:0007669"/>
    <property type="project" value="UniProtKB-UniRule"/>
</dbReference>
<evidence type="ECO:0000256" key="12">
    <source>
        <dbReference type="ARBA" id="ARBA00023160"/>
    </source>
</evidence>
<comment type="catalytic activity">
    <reaction evidence="13">
        <text>N(6)-carboxybiotinyl-L-lysyl-[protein] + acetyl-CoA = N(6)-biotinyl-L-lysyl-[protein] + malonyl-CoA</text>
        <dbReference type="Rhea" id="RHEA:54728"/>
        <dbReference type="Rhea" id="RHEA-COMP:10505"/>
        <dbReference type="Rhea" id="RHEA-COMP:10506"/>
        <dbReference type="ChEBI" id="CHEBI:57288"/>
        <dbReference type="ChEBI" id="CHEBI:57384"/>
        <dbReference type="ChEBI" id="CHEBI:83144"/>
        <dbReference type="ChEBI" id="CHEBI:83145"/>
        <dbReference type="EC" id="2.1.3.15"/>
    </reaction>
</comment>
<dbReference type="GO" id="GO:0009317">
    <property type="term" value="C:acetyl-CoA carboxylase complex"/>
    <property type="evidence" value="ECO:0007669"/>
    <property type="project" value="InterPro"/>
</dbReference>
<evidence type="ECO:0000256" key="9">
    <source>
        <dbReference type="ARBA" id="ARBA00022833"/>
    </source>
</evidence>
<geneLocation type="chloroplast" evidence="15"/>